<dbReference type="InterPro" id="IPR051435">
    <property type="entry name" value="RING_finger_E3_ubiq-ligases"/>
</dbReference>
<keyword evidence="5" id="KW-0812">Transmembrane</keyword>
<dbReference type="GO" id="GO:0008270">
    <property type="term" value="F:zinc ion binding"/>
    <property type="evidence" value="ECO:0007669"/>
    <property type="project" value="UniProtKB-KW"/>
</dbReference>
<dbReference type="SUPFAM" id="SSF57850">
    <property type="entry name" value="RING/U-box"/>
    <property type="match status" value="1"/>
</dbReference>
<organism evidence="7 8">
    <name type="scientific">Litomosoides sigmodontis</name>
    <name type="common">Filarial nematode worm</name>
    <dbReference type="NCBI Taxonomy" id="42156"/>
    <lineage>
        <taxon>Eukaryota</taxon>
        <taxon>Metazoa</taxon>
        <taxon>Ecdysozoa</taxon>
        <taxon>Nematoda</taxon>
        <taxon>Chromadorea</taxon>
        <taxon>Rhabditida</taxon>
        <taxon>Spirurina</taxon>
        <taxon>Spiruromorpha</taxon>
        <taxon>Filarioidea</taxon>
        <taxon>Onchocercidae</taxon>
        <taxon>Litomosoides</taxon>
    </lineage>
</organism>
<keyword evidence="2 4" id="KW-0863">Zinc-finger</keyword>
<keyword evidence="1" id="KW-0479">Metal-binding</keyword>
<gene>
    <name evidence="7" type="ORF">NLS_LOCUS2541</name>
</gene>
<dbReference type="PANTHER" id="PTHR22791:SF6">
    <property type="entry name" value="RING-TYPE DOMAIN-CONTAINING PROTEIN"/>
    <property type="match status" value="1"/>
</dbReference>
<dbReference type="GO" id="GO:0061630">
    <property type="term" value="F:ubiquitin protein ligase activity"/>
    <property type="evidence" value="ECO:0007669"/>
    <property type="project" value="TreeGrafter"/>
</dbReference>
<dbReference type="Pfam" id="PF13445">
    <property type="entry name" value="zf-RING_UBOX"/>
    <property type="match status" value="1"/>
</dbReference>
<proteinExistence type="predicted"/>
<dbReference type="OrthoDB" id="5805123at2759"/>
<dbReference type="Gene3D" id="3.30.40.10">
    <property type="entry name" value="Zinc/RING finger domain, C3HC4 (zinc finger)"/>
    <property type="match status" value="1"/>
</dbReference>
<evidence type="ECO:0000256" key="2">
    <source>
        <dbReference type="ARBA" id="ARBA00022771"/>
    </source>
</evidence>
<reference evidence="7 8" key="1">
    <citation type="submission" date="2018-08" db="EMBL/GenBank/DDBJ databases">
        <authorList>
            <person name="Laetsch R D."/>
            <person name="Stevens L."/>
            <person name="Kumar S."/>
            <person name="Blaxter L. M."/>
        </authorList>
    </citation>
    <scope>NUCLEOTIDE SEQUENCE [LARGE SCALE GENOMIC DNA]</scope>
</reference>
<keyword evidence="8" id="KW-1185">Reference proteome</keyword>
<dbReference type="Proteomes" id="UP000277928">
    <property type="component" value="Unassembled WGS sequence"/>
</dbReference>
<dbReference type="InterPro" id="IPR017907">
    <property type="entry name" value="Znf_RING_CS"/>
</dbReference>
<keyword evidence="5" id="KW-0472">Membrane</keyword>
<dbReference type="InterPro" id="IPR013083">
    <property type="entry name" value="Znf_RING/FYVE/PHD"/>
</dbReference>
<evidence type="ECO:0000313" key="7">
    <source>
        <dbReference type="EMBL" id="VDK74608.1"/>
    </source>
</evidence>
<sequence>MRRFFAYLRSTVAELDQDYLASRRAAKIDGAERVTVDSSALHCPVCFCIFASAPFILNCGHSFCQDCVRKLIENSYAERIAVFECPMCRQLTSCETRFTRNYIADALLQSVYEITQNERESSMDPNLRISFQLISRKLLEEQEKNSILRKKYEGERVRSRRYLILLIMESALLIGSALLYELLFS</sequence>
<keyword evidence="3" id="KW-0862">Zinc</keyword>
<dbReference type="SMART" id="SM00184">
    <property type="entry name" value="RING"/>
    <property type="match status" value="1"/>
</dbReference>
<dbReference type="AlphaFoldDB" id="A0A3P6U752"/>
<dbReference type="GO" id="GO:0016567">
    <property type="term" value="P:protein ubiquitination"/>
    <property type="evidence" value="ECO:0007669"/>
    <property type="project" value="TreeGrafter"/>
</dbReference>
<evidence type="ECO:0000256" key="5">
    <source>
        <dbReference type="SAM" id="Phobius"/>
    </source>
</evidence>
<accession>A0A3P6U752</accession>
<evidence type="ECO:0000259" key="6">
    <source>
        <dbReference type="PROSITE" id="PS50089"/>
    </source>
</evidence>
<dbReference type="InterPro" id="IPR001841">
    <property type="entry name" value="Znf_RING"/>
</dbReference>
<dbReference type="CDD" id="cd16564">
    <property type="entry name" value="RING-HC_RNF222"/>
    <property type="match status" value="1"/>
</dbReference>
<dbReference type="PROSITE" id="PS50089">
    <property type="entry name" value="ZF_RING_2"/>
    <property type="match status" value="1"/>
</dbReference>
<feature type="transmembrane region" description="Helical" evidence="5">
    <location>
        <begin position="162"/>
        <end position="183"/>
    </location>
</feature>
<evidence type="ECO:0000313" key="8">
    <source>
        <dbReference type="Proteomes" id="UP000277928"/>
    </source>
</evidence>
<protein>
    <recommendedName>
        <fullName evidence="6">RING-type domain-containing protein</fullName>
    </recommendedName>
</protein>
<evidence type="ECO:0000256" key="3">
    <source>
        <dbReference type="ARBA" id="ARBA00022833"/>
    </source>
</evidence>
<dbReference type="InterPro" id="IPR027370">
    <property type="entry name" value="Znf-RING_euk"/>
</dbReference>
<evidence type="ECO:0000256" key="4">
    <source>
        <dbReference type="PROSITE-ProRule" id="PRU00175"/>
    </source>
</evidence>
<dbReference type="EMBL" id="UYRX01000117">
    <property type="protein sequence ID" value="VDK74608.1"/>
    <property type="molecule type" value="Genomic_DNA"/>
</dbReference>
<dbReference type="STRING" id="42156.A0A3P6U752"/>
<keyword evidence="5" id="KW-1133">Transmembrane helix</keyword>
<dbReference type="PROSITE" id="PS00518">
    <property type="entry name" value="ZF_RING_1"/>
    <property type="match status" value="1"/>
</dbReference>
<evidence type="ECO:0000256" key="1">
    <source>
        <dbReference type="ARBA" id="ARBA00022723"/>
    </source>
</evidence>
<name>A0A3P6U752_LITSI</name>
<dbReference type="PANTHER" id="PTHR22791">
    <property type="entry name" value="RING-TYPE DOMAIN-CONTAINING PROTEIN"/>
    <property type="match status" value="1"/>
</dbReference>
<feature type="domain" description="RING-type" evidence="6">
    <location>
        <begin position="43"/>
        <end position="89"/>
    </location>
</feature>